<evidence type="ECO:0000313" key="2">
    <source>
        <dbReference type="EMBL" id="CAD8067193.1"/>
    </source>
</evidence>
<gene>
    <name evidence="2" type="ORF">PPRIM_AZ9-3.1.T0400158</name>
</gene>
<dbReference type="Proteomes" id="UP000688137">
    <property type="component" value="Unassembled WGS sequence"/>
</dbReference>
<keyword evidence="3" id="KW-1185">Reference proteome</keyword>
<keyword evidence="1" id="KW-0812">Transmembrane</keyword>
<dbReference type="EMBL" id="CAJJDM010000039">
    <property type="protein sequence ID" value="CAD8067193.1"/>
    <property type="molecule type" value="Genomic_DNA"/>
</dbReference>
<comment type="caution">
    <text evidence="2">The sequence shown here is derived from an EMBL/GenBank/DDBJ whole genome shotgun (WGS) entry which is preliminary data.</text>
</comment>
<keyword evidence="1" id="KW-1133">Transmembrane helix</keyword>
<evidence type="ECO:0000313" key="3">
    <source>
        <dbReference type="Proteomes" id="UP000688137"/>
    </source>
</evidence>
<evidence type="ECO:0000256" key="1">
    <source>
        <dbReference type="SAM" id="Phobius"/>
    </source>
</evidence>
<proteinExistence type="predicted"/>
<dbReference type="AlphaFoldDB" id="A0A8S1LP79"/>
<keyword evidence="1" id="KW-0472">Membrane</keyword>
<feature type="transmembrane region" description="Helical" evidence="1">
    <location>
        <begin position="70"/>
        <end position="90"/>
    </location>
</feature>
<accession>A0A8S1LP79</accession>
<reference evidence="2" key="1">
    <citation type="submission" date="2021-01" db="EMBL/GenBank/DDBJ databases">
        <authorList>
            <consortium name="Genoscope - CEA"/>
            <person name="William W."/>
        </authorList>
    </citation>
    <scope>NUCLEOTIDE SEQUENCE</scope>
</reference>
<organism evidence="2 3">
    <name type="scientific">Paramecium primaurelia</name>
    <dbReference type="NCBI Taxonomy" id="5886"/>
    <lineage>
        <taxon>Eukaryota</taxon>
        <taxon>Sar</taxon>
        <taxon>Alveolata</taxon>
        <taxon>Ciliophora</taxon>
        <taxon>Intramacronucleata</taxon>
        <taxon>Oligohymenophorea</taxon>
        <taxon>Peniculida</taxon>
        <taxon>Parameciidae</taxon>
        <taxon>Paramecium</taxon>
    </lineage>
</organism>
<sequence>MPTPYIFILSILRFLYYLKQRLFSFKLKRQFPYILRANSIRIFLFINKFLEPQLKIKNNSLQKTIREPSTEFILIMQILICYLSAFFDYLRIPIYSRIMI</sequence>
<protein>
    <submittedName>
        <fullName evidence="2">Uncharacterized protein</fullName>
    </submittedName>
</protein>
<name>A0A8S1LP79_PARPR</name>